<evidence type="ECO:0000256" key="5">
    <source>
        <dbReference type="HAMAP-Rule" id="MF_01114"/>
    </source>
</evidence>
<evidence type="ECO:0000313" key="7">
    <source>
        <dbReference type="EMBL" id="MEK0083180.1"/>
    </source>
</evidence>
<dbReference type="HAMAP" id="MF_01114">
    <property type="entry name" value="RecX"/>
    <property type="match status" value="1"/>
</dbReference>
<reference evidence="7 8" key="1">
    <citation type="submission" date="2024-01" db="EMBL/GenBank/DDBJ databases">
        <title>Multi-omics insights into the function and evolution of sodium benzoate biodegradation pathways in Benzoatithermus flavus gen. nov., sp. nov. from hot spring.</title>
        <authorList>
            <person name="Hu C.-J."/>
            <person name="Li W.-J."/>
        </authorList>
    </citation>
    <scope>NUCLEOTIDE SEQUENCE [LARGE SCALE GENOMIC DNA]</scope>
    <source>
        <strain evidence="7 8">SYSU G07066</strain>
    </source>
</reference>
<comment type="function">
    <text evidence="5">Modulates RecA activity.</text>
</comment>
<proteinExistence type="inferred from homology"/>
<dbReference type="InterPro" id="IPR003783">
    <property type="entry name" value="Regulatory_RecX"/>
</dbReference>
<evidence type="ECO:0000259" key="6">
    <source>
        <dbReference type="Pfam" id="PF02631"/>
    </source>
</evidence>
<comment type="subcellular location">
    <subcellularLocation>
        <location evidence="1 5">Cytoplasm</location>
    </subcellularLocation>
</comment>
<evidence type="ECO:0000256" key="1">
    <source>
        <dbReference type="ARBA" id="ARBA00004496"/>
    </source>
</evidence>
<accession>A0ABU8XPP1</accession>
<protein>
    <recommendedName>
        <fullName evidence="3 5">Regulatory protein RecX</fullName>
    </recommendedName>
</protein>
<gene>
    <name evidence="5" type="primary">recX</name>
    <name evidence="7" type="ORF">U1T56_08450</name>
</gene>
<comment type="caution">
    <text evidence="7">The sequence shown here is derived from an EMBL/GenBank/DDBJ whole genome shotgun (WGS) entry which is preliminary data.</text>
</comment>
<organism evidence="7 8">
    <name type="scientific">Benzoatithermus flavus</name>
    <dbReference type="NCBI Taxonomy" id="3108223"/>
    <lineage>
        <taxon>Bacteria</taxon>
        <taxon>Pseudomonadati</taxon>
        <taxon>Pseudomonadota</taxon>
        <taxon>Alphaproteobacteria</taxon>
        <taxon>Geminicoccales</taxon>
        <taxon>Geminicoccaceae</taxon>
        <taxon>Benzoatithermus</taxon>
    </lineage>
</organism>
<name>A0ABU8XPP1_9PROT</name>
<comment type="similarity">
    <text evidence="2 5">Belongs to the RecX family.</text>
</comment>
<dbReference type="InterPro" id="IPR053924">
    <property type="entry name" value="RecX_HTH_2nd"/>
</dbReference>
<evidence type="ECO:0000256" key="2">
    <source>
        <dbReference type="ARBA" id="ARBA00009695"/>
    </source>
</evidence>
<dbReference type="Proteomes" id="UP001375743">
    <property type="component" value="Unassembled WGS sequence"/>
</dbReference>
<dbReference type="PANTHER" id="PTHR33602">
    <property type="entry name" value="REGULATORY PROTEIN RECX FAMILY PROTEIN"/>
    <property type="match status" value="1"/>
</dbReference>
<evidence type="ECO:0000313" key="8">
    <source>
        <dbReference type="Proteomes" id="UP001375743"/>
    </source>
</evidence>
<evidence type="ECO:0000256" key="3">
    <source>
        <dbReference type="ARBA" id="ARBA00018111"/>
    </source>
</evidence>
<keyword evidence="4 5" id="KW-0963">Cytoplasm</keyword>
<dbReference type="PANTHER" id="PTHR33602:SF1">
    <property type="entry name" value="REGULATORY PROTEIN RECX FAMILY PROTEIN"/>
    <property type="match status" value="1"/>
</dbReference>
<dbReference type="EMBL" id="JBBLZC010000006">
    <property type="protein sequence ID" value="MEK0083180.1"/>
    <property type="molecule type" value="Genomic_DNA"/>
</dbReference>
<feature type="domain" description="RecX second three-helical" evidence="6">
    <location>
        <begin position="71"/>
        <end position="111"/>
    </location>
</feature>
<dbReference type="RefSeq" id="WP_418159022.1">
    <property type="nucleotide sequence ID" value="NZ_JBBLZC010000006.1"/>
</dbReference>
<dbReference type="Pfam" id="PF02631">
    <property type="entry name" value="RecX_HTH2"/>
    <property type="match status" value="1"/>
</dbReference>
<sequence length="181" mass="19974">MRKAPVAPTPERLHARALRYLERFATTSAHLRRVLLRRALRDAELLELDPVAVRRDVEAVVARVTAAGLIDDRLFAASRARRLAETGRSPARIRLALLEKGLDAEAVAAAMSELAEEKGDPELAAAIAYARKRRLGPWRPAEEREAHAARDLAALARAGFAYRVARRIMEASDPAELKEAS</sequence>
<dbReference type="InterPro" id="IPR036388">
    <property type="entry name" value="WH-like_DNA-bd_sf"/>
</dbReference>
<dbReference type="Gene3D" id="1.10.10.10">
    <property type="entry name" value="Winged helix-like DNA-binding domain superfamily/Winged helix DNA-binding domain"/>
    <property type="match status" value="1"/>
</dbReference>
<evidence type="ECO:0000256" key="4">
    <source>
        <dbReference type="ARBA" id="ARBA00022490"/>
    </source>
</evidence>
<keyword evidence="8" id="KW-1185">Reference proteome</keyword>